<sequence length="94" mass="11600">MKWEFFFCHVYFYKYYINDFIYTTNELSLFENNSLDVLYRNVLRGRLFNIFMTNLMFCSVTDRKLYLLVESVLYIYIEIMNNKNSMFLLVNAFI</sequence>
<name>A0A2S8Q1I6_9GAMM</name>
<evidence type="ECO:0000313" key="1">
    <source>
        <dbReference type="EMBL" id="PQQ25623.1"/>
    </source>
</evidence>
<organism evidence="1 2">
    <name type="scientific">Photorhabdus hindustanensis</name>
    <dbReference type="NCBI Taxonomy" id="2918802"/>
    <lineage>
        <taxon>Bacteria</taxon>
        <taxon>Pseudomonadati</taxon>
        <taxon>Pseudomonadota</taxon>
        <taxon>Gammaproteobacteria</taxon>
        <taxon>Enterobacterales</taxon>
        <taxon>Morganellaceae</taxon>
        <taxon>Photorhabdus</taxon>
    </lineage>
</organism>
<gene>
    <name evidence="1" type="ORF">C6H66_12590</name>
</gene>
<dbReference type="AlphaFoldDB" id="A0A2S8Q1I6"/>
<dbReference type="EMBL" id="PUWT01000029">
    <property type="protein sequence ID" value="PQQ25623.1"/>
    <property type="molecule type" value="Genomic_DNA"/>
</dbReference>
<dbReference type="Proteomes" id="UP000239550">
    <property type="component" value="Unassembled WGS sequence"/>
</dbReference>
<proteinExistence type="predicted"/>
<accession>A0A2S8Q1I6</accession>
<reference evidence="1 2" key="1">
    <citation type="submission" date="2018-02" db="EMBL/GenBank/DDBJ databases">
        <title>Five New Genomes of Indian Photorhabdus Isolates TSA.</title>
        <authorList>
            <person name="Dubay B."/>
            <person name="Somvanshi V.S."/>
        </authorList>
    </citation>
    <scope>NUCLEOTIDE SEQUENCE [LARGE SCALE GENOMIC DNA]</scope>
    <source>
        <strain evidence="1 2">H1</strain>
    </source>
</reference>
<comment type="caution">
    <text evidence="1">The sequence shown here is derived from an EMBL/GenBank/DDBJ whole genome shotgun (WGS) entry which is preliminary data.</text>
</comment>
<keyword evidence="2" id="KW-1185">Reference proteome</keyword>
<protein>
    <submittedName>
        <fullName evidence="1">Uncharacterized protein</fullName>
    </submittedName>
</protein>
<evidence type="ECO:0000313" key="2">
    <source>
        <dbReference type="Proteomes" id="UP000239550"/>
    </source>
</evidence>